<organism evidence="2 3">
    <name type="scientific">Crossiella cryophila</name>
    <dbReference type="NCBI Taxonomy" id="43355"/>
    <lineage>
        <taxon>Bacteria</taxon>
        <taxon>Bacillati</taxon>
        <taxon>Actinomycetota</taxon>
        <taxon>Actinomycetes</taxon>
        <taxon>Pseudonocardiales</taxon>
        <taxon>Pseudonocardiaceae</taxon>
        <taxon>Crossiella</taxon>
    </lineage>
</organism>
<dbReference type="InterPro" id="IPR052158">
    <property type="entry name" value="INH-QAR"/>
</dbReference>
<dbReference type="GO" id="GO:0006355">
    <property type="term" value="P:regulation of DNA-templated transcription"/>
    <property type="evidence" value="ECO:0007669"/>
    <property type="project" value="TreeGrafter"/>
</dbReference>
<evidence type="ECO:0000313" key="2">
    <source>
        <dbReference type="EMBL" id="MBB4681671.1"/>
    </source>
</evidence>
<evidence type="ECO:0000313" key="3">
    <source>
        <dbReference type="Proteomes" id="UP000533598"/>
    </source>
</evidence>
<dbReference type="EMBL" id="JACHMH010000001">
    <property type="protein sequence ID" value="MBB4681671.1"/>
    <property type="molecule type" value="Genomic_DNA"/>
</dbReference>
<accession>A0A7W7CI90</accession>
<gene>
    <name evidence="2" type="ORF">HNR67_007789</name>
</gene>
<keyword evidence="3" id="KW-1185">Reference proteome</keyword>
<evidence type="ECO:0000259" key="1">
    <source>
        <dbReference type="Pfam" id="PF01965"/>
    </source>
</evidence>
<dbReference type="AlphaFoldDB" id="A0A7W7CI90"/>
<protein>
    <submittedName>
        <fullName evidence="2">Transcriptional regulator GlxA family with amidase domain</fullName>
    </submittedName>
</protein>
<comment type="caution">
    <text evidence="2">The sequence shown here is derived from an EMBL/GenBank/DDBJ whole genome shotgun (WGS) entry which is preliminary data.</text>
</comment>
<dbReference type="PROSITE" id="PS51318">
    <property type="entry name" value="TAT"/>
    <property type="match status" value="1"/>
</dbReference>
<dbReference type="PANTHER" id="PTHR43130:SF2">
    <property type="entry name" value="DJ-1_PFPI DOMAIN-CONTAINING PROTEIN"/>
    <property type="match status" value="1"/>
</dbReference>
<proteinExistence type="predicted"/>
<dbReference type="InterPro" id="IPR002818">
    <property type="entry name" value="DJ-1/PfpI"/>
</dbReference>
<dbReference type="Proteomes" id="UP000533598">
    <property type="component" value="Unassembled WGS sequence"/>
</dbReference>
<dbReference type="Gene3D" id="3.40.50.880">
    <property type="match status" value="1"/>
</dbReference>
<dbReference type="RefSeq" id="WP_221490202.1">
    <property type="nucleotide sequence ID" value="NZ_BAAAUI010000014.1"/>
</dbReference>
<dbReference type="Pfam" id="PF01965">
    <property type="entry name" value="DJ-1_PfpI"/>
    <property type="match status" value="1"/>
</dbReference>
<dbReference type="SUPFAM" id="SSF52317">
    <property type="entry name" value="Class I glutamine amidotransferase-like"/>
    <property type="match status" value="1"/>
</dbReference>
<sequence>MAEFDGFLPGPRLSRRLLLRSTAVAAGALTLAATVPAPRSSWPDGEGVRIAFLGFTGMTVLDLVGPWQVLRIADGTARLHVLAADSGLIRSDSAMGVEATATLAGTPGADVIVVAGAANPFPALRDRRNIDWLREHGPKARYLTSVCTGSLLLAEAGLLNGVPATTHWAFREELAARGAHLSTERVVRHGNVITAAGVSAGMDMALHLAAALWGQEAAMRAQALIEYAPEPPFAAGHPEQLPPALGAALRESMRTHVAKARHGQPHGL</sequence>
<dbReference type="CDD" id="cd03139">
    <property type="entry name" value="GATase1_PfpI_2"/>
    <property type="match status" value="1"/>
</dbReference>
<feature type="domain" description="DJ-1/PfpI" evidence="1">
    <location>
        <begin position="49"/>
        <end position="209"/>
    </location>
</feature>
<dbReference type="InterPro" id="IPR006311">
    <property type="entry name" value="TAT_signal"/>
</dbReference>
<dbReference type="InterPro" id="IPR029062">
    <property type="entry name" value="Class_I_gatase-like"/>
</dbReference>
<name>A0A7W7CI90_9PSEU</name>
<reference evidence="2 3" key="1">
    <citation type="submission" date="2020-08" db="EMBL/GenBank/DDBJ databases">
        <title>Sequencing the genomes of 1000 actinobacteria strains.</title>
        <authorList>
            <person name="Klenk H.-P."/>
        </authorList>
    </citation>
    <scope>NUCLEOTIDE SEQUENCE [LARGE SCALE GENOMIC DNA]</scope>
    <source>
        <strain evidence="2 3">DSM 44230</strain>
    </source>
</reference>
<dbReference type="PANTHER" id="PTHR43130">
    <property type="entry name" value="ARAC-FAMILY TRANSCRIPTIONAL REGULATOR"/>
    <property type="match status" value="1"/>
</dbReference>